<sequence length="415" mass="44150">MFVLHKIPRLNGSIAVTEPLPDVRSYRLSPDVVAPLRERLSDVALQTIDAITAEVPAYTEAFTGLLGSKIERAVKAALGTFLNLVARAYGPDPQSPLAPALEAAYALGRGEARSGRSLDALLGAYRVGARVAWHELAAISVGAGQPAPIIAHFAELVFAYIDELSAASVAGHADELASTGRARLRHLEQLARALLAGEAEQSLIAAAERADWAPPQSLTAVLVPEHAARTVVDLLDGRTLQLSEAGPGVQDFSLLLVPDAHGTSRAAVTGLLRGQSAVVGPARPWTQVRASFDRAVRTMQIPGLSPAGRVVDTEDHLAVLVLTADPQALADLRAKVLAPLAGGPDLAAAKLVETLRSWLMHQGRREDVAAELFIHPQTVRYRMTRLRELYGERLRDPEWLSALTIALAAPSAPSP</sequence>
<name>A0ABQ3ZYY9_9ACTN</name>
<reference evidence="3 4" key="1">
    <citation type="submission" date="2021-01" db="EMBL/GenBank/DDBJ databases">
        <title>Whole genome shotgun sequence of Actinoplanes humidus NBRC 14915.</title>
        <authorList>
            <person name="Komaki H."/>
            <person name="Tamura T."/>
        </authorList>
    </citation>
    <scope>NUCLEOTIDE SEQUENCE [LARGE SCALE GENOMIC DNA]</scope>
    <source>
        <strain evidence="3 4">NBRC 14915</strain>
    </source>
</reference>
<evidence type="ECO:0000259" key="1">
    <source>
        <dbReference type="Pfam" id="PF13556"/>
    </source>
</evidence>
<protein>
    <recommendedName>
        <fullName evidence="5">PucR-like helix-turn-helix protein</fullName>
    </recommendedName>
</protein>
<dbReference type="InterPro" id="IPR042070">
    <property type="entry name" value="PucR_C-HTH_sf"/>
</dbReference>
<evidence type="ECO:0000259" key="2">
    <source>
        <dbReference type="Pfam" id="PF14361"/>
    </source>
</evidence>
<dbReference type="Pfam" id="PF13556">
    <property type="entry name" value="HTH_30"/>
    <property type="match status" value="1"/>
</dbReference>
<organism evidence="3 4">
    <name type="scientific">Winogradskya humida</name>
    <dbReference type="NCBI Taxonomy" id="113566"/>
    <lineage>
        <taxon>Bacteria</taxon>
        <taxon>Bacillati</taxon>
        <taxon>Actinomycetota</taxon>
        <taxon>Actinomycetes</taxon>
        <taxon>Micromonosporales</taxon>
        <taxon>Micromonosporaceae</taxon>
        <taxon>Winogradskya</taxon>
    </lineage>
</organism>
<feature type="domain" description="RsbT co-antagonist protein RsbRD N-terminal" evidence="2">
    <location>
        <begin position="43"/>
        <end position="185"/>
    </location>
</feature>
<feature type="domain" description="PucR C-terminal helix-turn-helix" evidence="1">
    <location>
        <begin position="351"/>
        <end position="409"/>
    </location>
</feature>
<dbReference type="EMBL" id="BOMN01000098">
    <property type="protein sequence ID" value="GIE23816.1"/>
    <property type="molecule type" value="Genomic_DNA"/>
</dbReference>
<dbReference type="Pfam" id="PF14361">
    <property type="entry name" value="RsbRD_N"/>
    <property type="match status" value="1"/>
</dbReference>
<gene>
    <name evidence="3" type="ORF">Ahu01nite_069180</name>
</gene>
<proteinExistence type="predicted"/>
<dbReference type="PANTHER" id="PTHR33744">
    <property type="entry name" value="CARBOHYDRATE DIACID REGULATOR"/>
    <property type="match status" value="1"/>
</dbReference>
<dbReference type="Proteomes" id="UP000603200">
    <property type="component" value="Unassembled WGS sequence"/>
</dbReference>
<dbReference type="InterPro" id="IPR051448">
    <property type="entry name" value="CdaR-like_regulators"/>
</dbReference>
<evidence type="ECO:0008006" key="5">
    <source>
        <dbReference type="Google" id="ProtNLM"/>
    </source>
</evidence>
<accession>A0ABQ3ZYY9</accession>
<keyword evidence="4" id="KW-1185">Reference proteome</keyword>
<dbReference type="InterPro" id="IPR025751">
    <property type="entry name" value="RsbRD_N_dom"/>
</dbReference>
<dbReference type="PANTHER" id="PTHR33744:SF1">
    <property type="entry name" value="DNA-BINDING TRANSCRIPTIONAL ACTIVATOR ADER"/>
    <property type="match status" value="1"/>
</dbReference>
<dbReference type="InterPro" id="IPR025736">
    <property type="entry name" value="PucR_C-HTH_dom"/>
</dbReference>
<comment type="caution">
    <text evidence="3">The sequence shown here is derived from an EMBL/GenBank/DDBJ whole genome shotgun (WGS) entry which is preliminary data.</text>
</comment>
<evidence type="ECO:0000313" key="3">
    <source>
        <dbReference type="EMBL" id="GIE23816.1"/>
    </source>
</evidence>
<evidence type="ECO:0000313" key="4">
    <source>
        <dbReference type="Proteomes" id="UP000603200"/>
    </source>
</evidence>
<dbReference type="Gene3D" id="1.10.10.2840">
    <property type="entry name" value="PucR C-terminal helix-turn-helix domain"/>
    <property type="match status" value="1"/>
</dbReference>